<proteinExistence type="predicted"/>
<dbReference type="Gene3D" id="6.10.340.10">
    <property type="match status" value="1"/>
</dbReference>
<evidence type="ECO:0000259" key="13">
    <source>
        <dbReference type="PROSITE" id="PS50109"/>
    </source>
</evidence>
<dbReference type="PRINTS" id="PR00344">
    <property type="entry name" value="BCTRLSENSOR"/>
</dbReference>
<keyword evidence="6" id="KW-0808">Transferase</keyword>
<evidence type="ECO:0000256" key="4">
    <source>
        <dbReference type="ARBA" id="ARBA00022475"/>
    </source>
</evidence>
<feature type="transmembrane region" description="Helical" evidence="12">
    <location>
        <begin position="327"/>
        <end position="346"/>
    </location>
</feature>
<dbReference type="SUPFAM" id="SSF55874">
    <property type="entry name" value="ATPase domain of HSP90 chaperone/DNA topoisomerase II/histidine kinase"/>
    <property type="match status" value="1"/>
</dbReference>
<dbReference type="SUPFAM" id="SSF158472">
    <property type="entry name" value="HAMP domain-like"/>
    <property type="match status" value="1"/>
</dbReference>
<dbReference type="InterPro" id="IPR036097">
    <property type="entry name" value="HisK_dim/P_sf"/>
</dbReference>
<dbReference type="PROSITE" id="PS50885">
    <property type="entry name" value="HAMP"/>
    <property type="match status" value="1"/>
</dbReference>
<dbReference type="CDD" id="cd00082">
    <property type="entry name" value="HisKA"/>
    <property type="match status" value="1"/>
</dbReference>
<keyword evidence="5" id="KW-0597">Phosphoprotein</keyword>
<dbReference type="PROSITE" id="PS50109">
    <property type="entry name" value="HIS_KIN"/>
    <property type="match status" value="1"/>
</dbReference>
<evidence type="ECO:0000259" key="14">
    <source>
        <dbReference type="PROSITE" id="PS50885"/>
    </source>
</evidence>
<dbReference type="SMART" id="SM00387">
    <property type="entry name" value="HATPase_c"/>
    <property type="match status" value="1"/>
</dbReference>
<dbReference type="InterPro" id="IPR004358">
    <property type="entry name" value="Sig_transdc_His_kin-like_C"/>
</dbReference>
<dbReference type="InterPro" id="IPR036890">
    <property type="entry name" value="HATPase_C_sf"/>
</dbReference>
<dbReference type="Pfam" id="PF00512">
    <property type="entry name" value="HisKA"/>
    <property type="match status" value="1"/>
</dbReference>
<dbReference type="GO" id="GO:0005886">
    <property type="term" value="C:plasma membrane"/>
    <property type="evidence" value="ECO:0007669"/>
    <property type="project" value="UniProtKB-SubCell"/>
</dbReference>
<dbReference type="InterPro" id="IPR029151">
    <property type="entry name" value="Sensor-like_sf"/>
</dbReference>
<dbReference type="SUPFAM" id="SSF103190">
    <property type="entry name" value="Sensory domain-like"/>
    <property type="match status" value="1"/>
</dbReference>
<dbReference type="EC" id="2.7.13.3" evidence="3"/>
<dbReference type="CDD" id="cd06225">
    <property type="entry name" value="HAMP"/>
    <property type="match status" value="1"/>
</dbReference>
<dbReference type="EMBL" id="FNTH01000001">
    <property type="protein sequence ID" value="SED73632.1"/>
    <property type="molecule type" value="Genomic_DNA"/>
</dbReference>
<dbReference type="InterPro" id="IPR003661">
    <property type="entry name" value="HisK_dim/P_dom"/>
</dbReference>
<dbReference type="SMART" id="SM00388">
    <property type="entry name" value="HisKA"/>
    <property type="match status" value="1"/>
</dbReference>
<keyword evidence="8" id="KW-0418">Kinase</keyword>
<sequence>MSNRRSVRYRLLAIALVPMLVILPLLLGISIYRWNTKFDEALLSKVHDDLTIAHQYLTRIMENTEDQLAFVTGSARFQKILQKQGGADDDLAALLNETAQARGFDFLYIVVDGGHIVASEYPLASASVRWNWPVISTALDGHARTAIDVFEATELSAVSPDLARRARIDLVPTVGSAPSTKAEETRGLILQSANPLMLPDGRRAALVSGILLNQNLAFVDTINDLIYHGLGLPQESRGTVTLFLDDVRISTNVELFETQRAIGTRVSAAVRKAVLDDGGSWFDSAFVVNDWYVSGYEPLLDSYNHRVGMLYAGFLQKPFTEAKRRTLIEIAVAFLVAVAATVPLFLRWAAAIFRPLESMTGTITRVERGELDARTGHAGDQDEIGRVALHLDRLLDQLHERDTQLRQWNEELNQRVEERTSKLQLANQQLEATTKQLIMSEKLAAIGEITAGIAHEINNPIAVVQGNLEVIRDLMGSKVDAAKTEFRLIDEQLRRISEIVTRLLQFAKPQEYAGFVEQYQPDEIVNDTLPLVQHLLNKTTITVDKEYRASRPISMNRTELQQVLVNLIVNAIHAMPDGGRLTLRTFDRQEGLRRGVVIEVGDTGAGMTPDIMQRIFDPFFTTKRREGTGLGLSISQMLVTRQGGRISVESELGKGTTFSVWLREAPG</sequence>
<evidence type="ECO:0000313" key="15">
    <source>
        <dbReference type="EMBL" id="SED73632.1"/>
    </source>
</evidence>
<dbReference type="Pfam" id="PF02518">
    <property type="entry name" value="HATPase_c"/>
    <property type="match status" value="1"/>
</dbReference>
<evidence type="ECO:0000256" key="7">
    <source>
        <dbReference type="ARBA" id="ARBA00022692"/>
    </source>
</evidence>
<dbReference type="Pfam" id="PF17202">
    <property type="entry name" value="sCache_3_3"/>
    <property type="match status" value="1"/>
</dbReference>
<organism evidence="15 16">
    <name type="scientific">Bradyrhizobium erythrophlei</name>
    <dbReference type="NCBI Taxonomy" id="1437360"/>
    <lineage>
        <taxon>Bacteria</taxon>
        <taxon>Pseudomonadati</taxon>
        <taxon>Pseudomonadota</taxon>
        <taxon>Alphaproteobacteria</taxon>
        <taxon>Hyphomicrobiales</taxon>
        <taxon>Nitrobacteraceae</taxon>
        <taxon>Bradyrhizobium</taxon>
    </lineage>
</organism>
<evidence type="ECO:0000256" key="3">
    <source>
        <dbReference type="ARBA" id="ARBA00012438"/>
    </source>
</evidence>
<dbReference type="PANTHER" id="PTHR43065">
    <property type="entry name" value="SENSOR HISTIDINE KINASE"/>
    <property type="match status" value="1"/>
</dbReference>
<evidence type="ECO:0000256" key="8">
    <source>
        <dbReference type="ARBA" id="ARBA00022777"/>
    </source>
</evidence>
<protein>
    <recommendedName>
        <fullName evidence="3">histidine kinase</fullName>
        <ecNumber evidence="3">2.7.13.3</ecNumber>
    </recommendedName>
</protein>
<dbReference type="SUPFAM" id="SSF47384">
    <property type="entry name" value="Homodimeric domain of signal transducing histidine kinase"/>
    <property type="match status" value="1"/>
</dbReference>
<dbReference type="AlphaFoldDB" id="A0A1H5D467"/>
<comment type="subcellular location">
    <subcellularLocation>
        <location evidence="2">Cell membrane</location>
        <topology evidence="2">Multi-pass membrane protein</topology>
    </subcellularLocation>
</comment>
<feature type="transmembrane region" description="Helical" evidence="12">
    <location>
        <begin position="12"/>
        <end position="34"/>
    </location>
</feature>
<evidence type="ECO:0000256" key="1">
    <source>
        <dbReference type="ARBA" id="ARBA00000085"/>
    </source>
</evidence>
<evidence type="ECO:0000256" key="12">
    <source>
        <dbReference type="SAM" id="Phobius"/>
    </source>
</evidence>
<comment type="catalytic activity">
    <reaction evidence="1">
        <text>ATP + protein L-histidine = ADP + protein N-phospho-L-histidine.</text>
        <dbReference type="EC" id="2.7.13.3"/>
    </reaction>
</comment>
<evidence type="ECO:0000313" key="16">
    <source>
        <dbReference type="Proteomes" id="UP000198992"/>
    </source>
</evidence>
<evidence type="ECO:0000256" key="2">
    <source>
        <dbReference type="ARBA" id="ARBA00004651"/>
    </source>
</evidence>
<dbReference type="PANTHER" id="PTHR43065:SF22">
    <property type="entry name" value="HISTIDINE KINASE"/>
    <property type="match status" value="1"/>
</dbReference>
<evidence type="ECO:0000256" key="6">
    <source>
        <dbReference type="ARBA" id="ARBA00022679"/>
    </source>
</evidence>
<keyword evidence="11" id="KW-0175">Coiled coil</keyword>
<evidence type="ECO:0000256" key="10">
    <source>
        <dbReference type="ARBA" id="ARBA00023136"/>
    </source>
</evidence>
<keyword evidence="10 12" id="KW-0472">Membrane</keyword>
<feature type="domain" description="Histidine kinase" evidence="13">
    <location>
        <begin position="452"/>
        <end position="666"/>
    </location>
</feature>
<keyword evidence="4" id="KW-1003">Cell membrane</keyword>
<dbReference type="InterPro" id="IPR003660">
    <property type="entry name" value="HAMP_dom"/>
</dbReference>
<dbReference type="GO" id="GO:0000155">
    <property type="term" value="F:phosphorelay sensor kinase activity"/>
    <property type="evidence" value="ECO:0007669"/>
    <property type="project" value="InterPro"/>
</dbReference>
<dbReference type="Gene3D" id="3.30.565.10">
    <property type="entry name" value="Histidine kinase-like ATPase, C-terminal domain"/>
    <property type="match status" value="1"/>
</dbReference>
<keyword evidence="9 12" id="KW-1133">Transmembrane helix</keyword>
<dbReference type="SMART" id="SM00304">
    <property type="entry name" value="HAMP"/>
    <property type="match status" value="1"/>
</dbReference>
<accession>A0A1H5D467</accession>
<dbReference type="Proteomes" id="UP000198992">
    <property type="component" value="Unassembled WGS sequence"/>
</dbReference>
<dbReference type="InterPro" id="IPR005467">
    <property type="entry name" value="His_kinase_dom"/>
</dbReference>
<feature type="coiled-coil region" evidence="11">
    <location>
        <begin position="391"/>
        <end position="436"/>
    </location>
</feature>
<name>A0A1H5D467_9BRAD</name>
<dbReference type="Pfam" id="PF00672">
    <property type="entry name" value="HAMP"/>
    <property type="match status" value="1"/>
</dbReference>
<keyword evidence="7 12" id="KW-0812">Transmembrane</keyword>
<feature type="domain" description="HAMP" evidence="14">
    <location>
        <begin position="350"/>
        <end position="403"/>
    </location>
</feature>
<reference evidence="15 16" key="1">
    <citation type="submission" date="2016-10" db="EMBL/GenBank/DDBJ databases">
        <authorList>
            <person name="de Groot N.N."/>
        </authorList>
    </citation>
    <scope>NUCLEOTIDE SEQUENCE [LARGE SCALE GENOMIC DNA]</scope>
    <source>
        <strain evidence="15 16">MT12</strain>
    </source>
</reference>
<evidence type="ECO:0000256" key="5">
    <source>
        <dbReference type="ARBA" id="ARBA00022553"/>
    </source>
</evidence>
<dbReference type="InterPro" id="IPR033463">
    <property type="entry name" value="sCache_3"/>
</dbReference>
<evidence type="ECO:0000256" key="11">
    <source>
        <dbReference type="SAM" id="Coils"/>
    </source>
</evidence>
<evidence type="ECO:0000256" key="9">
    <source>
        <dbReference type="ARBA" id="ARBA00022989"/>
    </source>
</evidence>
<dbReference type="OrthoDB" id="226486at2"/>
<dbReference type="Gene3D" id="1.10.287.130">
    <property type="match status" value="1"/>
</dbReference>
<dbReference type="InterPro" id="IPR003594">
    <property type="entry name" value="HATPase_dom"/>
</dbReference>
<gene>
    <name evidence="15" type="ORF">SAMN05444164_5636</name>
</gene>